<feature type="transmembrane region" description="Helical" evidence="6">
    <location>
        <begin position="54"/>
        <end position="78"/>
    </location>
</feature>
<dbReference type="PANTHER" id="PTHR22776">
    <property type="entry name" value="MARVEL-CONTAINING POTENTIAL LIPID RAFT-ASSOCIATED PROTEIN"/>
    <property type="match status" value="1"/>
</dbReference>
<feature type="transmembrane region" description="Helical" evidence="6">
    <location>
        <begin position="20"/>
        <end position="42"/>
    </location>
</feature>
<sequence length="118" mass="13446">IFGIICMACASPAWASATHWFLFVAVISFIKTVIWIFIYLLSIREALVSLHINWLLTEFINTCVVVVLYFIAFIVQLSARYPYGWRDVNITAGVFGLFNTIAYAAGAYFLFLDFRSVK</sequence>
<evidence type="ECO:0000256" key="2">
    <source>
        <dbReference type="ARBA" id="ARBA00022692"/>
    </source>
</evidence>
<name>A0AAD8EK55_DIPPU</name>
<organism evidence="8 9">
    <name type="scientific">Diploptera punctata</name>
    <name type="common">Pacific beetle cockroach</name>
    <dbReference type="NCBI Taxonomy" id="6984"/>
    <lineage>
        <taxon>Eukaryota</taxon>
        <taxon>Metazoa</taxon>
        <taxon>Ecdysozoa</taxon>
        <taxon>Arthropoda</taxon>
        <taxon>Hexapoda</taxon>
        <taxon>Insecta</taxon>
        <taxon>Pterygota</taxon>
        <taxon>Neoptera</taxon>
        <taxon>Polyneoptera</taxon>
        <taxon>Dictyoptera</taxon>
        <taxon>Blattodea</taxon>
        <taxon>Blaberoidea</taxon>
        <taxon>Blaberidae</taxon>
        <taxon>Diplopterinae</taxon>
        <taxon>Diploptera</taxon>
    </lineage>
</organism>
<reference evidence="8" key="1">
    <citation type="journal article" date="2023" name="IScience">
        <title>Live-bearing cockroach genome reveals convergent evolutionary mechanisms linked to viviparity in insects and beyond.</title>
        <authorList>
            <person name="Fouks B."/>
            <person name="Harrison M.C."/>
            <person name="Mikhailova A.A."/>
            <person name="Marchal E."/>
            <person name="English S."/>
            <person name="Carruthers M."/>
            <person name="Jennings E.C."/>
            <person name="Chiamaka E.L."/>
            <person name="Frigard R.A."/>
            <person name="Pippel M."/>
            <person name="Attardo G.M."/>
            <person name="Benoit J.B."/>
            <person name="Bornberg-Bauer E."/>
            <person name="Tobe S.S."/>
        </authorList>
    </citation>
    <scope>NUCLEOTIDE SEQUENCE</scope>
    <source>
        <strain evidence="8">Stay&amp;Tobe</strain>
    </source>
</reference>
<evidence type="ECO:0000256" key="6">
    <source>
        <dbReference type="SAM" id="Phobius"/>
    </source>
</evidence>
<feature type="non-terminal residue" evidence="8">
    <location>
        <position position="1"/>
    </location>
</feature>
<dbReference type="PANTHER" id="PTHR22776:SF97">
    <property type="entry name" value="RE01453P"/>
    <property type="match status" value="1"/>
</dbReference>
<feature type="transmembrane region" description="Helical" evidence="6">
    <location>
        <begin position="90"/>
        <end position="112"/>
    </location>
</feature>
<evidence type="ECO:0000256" key="3">
    <source>
        <dbReference type="ARBA" id="ARBA00022989"/>
    </source>
</evidence>
<evidence type="ECO:0000313" key="8">
    <source>
        <dbReference type="EMBL" id="KAJ9593218.1"/>
    </source>
</evidence>
<keyword evidence="9" id="KW-1185">Reference proteome</keyword>
<proteinExistence type="predicted"/>
<dbReference type="AlphaFoldDB" id="A0AAD8EK55"/>
<evidence type="ECO:0000259" key="7">
    <source>
        <dbReference type="PROSITE" id="PS51225"/>
    </source>
</evidence>
<reference evidence="8" key="2">
    <citation type="submission" date="2023-05" db="EMBL/GenBank/DDBJ databases">
        <authorList>
            <person name="Fouks B."/>
        </authorList>
    </citation>
    <scope>NUCLEOTIDE SEQUENCE</scope>
    <source>
        <strain evidence="8">Stay&amp;Tobe</strain>
        <tissue evidence="8">Testes</tissue>
    </source>
</reference>
<dbReference type="Proteomes" id="UP001233999">
    <property type="component" value="Unassembled WGS sequence"/>
</dbReference>
<protein>
    <recommendedName>
        <fullName evidence="7">MARVEL domain-containing protein</fullName>
    </recommendedName>
</protein>
<evidence type="ECO:0000256" key="1">
    <source>
        <dbReference type="ARBA" id="ARBA00004141"/>
    </source>
</evidence>
<accession>A0AAD8EK55</accession>
<gene>
    <name evidence="8" type="ORF">L9F63_015217</name>
</gene>
<dbReference type="InterPro" id="IPR050578">
    <property type="entry name" value="MARVEL-CKLF_proteins"/>
</dbReference>
<evidence type="ECO:0000256" key="5">
    <source>
        <dbReference type="PROSITE-ProRule" id="PRU00581"/>
    </source>
</evidence>
<dbReference type="InterPro" id="IPR008253">
    <property type="entry name" value="Marvel"/>
</dbReference>
<feature type="non-terminal residue" evidence="8">
    <location>
        <position position="118"/>
    </location>
</feature>
<keyword evidence="4 5" id="KW-0472">Membrane</keyword>
<comment type="caution">
    <text evidence="8">The sequence shown here is derived from an EMBL/GenBank/DDBJ whole genome shotgun (WGS) entry which is preliminary data.</text>
</comment>
<dbReference type="EMBL" id="JASPKZ010003453">
    <property type="protein sequence ID" value="KAJ9593218.1"/>
    <property type="molecule type" value="Genomic_DNA"/>
</dbReference>
<evidence type="ECO:0000313" key="9">
    <source>
        <dbReference type="Proteomes" id="UP001233999"/>
    </source>
</evidence>
<keyword evidence="2 5" id="KW-0812">Transmembrane</keyword>
<feature type="domain" description="MARVEL" evidence="7">
    <location>
        <begin position="1"/>
        <end position="115"/>
    </location>
</feature>
<comment type="subcellular location">
    <subcellularLocation>
        <location evidence="1">Membrane</location>
        <topology evidence="1">Multi-pass membrane protein</topology>
    </subcellularLocation>
</comment>
<evidence type="ECO:0000256" key="4">
    <source>
        <dbReference type="ARBA" id="ARBA00023136"/>
    </source>
</evidence>
<dbReference type="GO" id="GO:0016020">
    <property type="term" value="C:membrane"/>
    <property type="evidence" value="ECO:0007669"/>
    <property type="project" value="UniProtKB-SubCell"/>
</dbReference>
<dbReference type="Pfam" id="PF01284">
    <property type="entry name" value="MARVEL"/>
    <property type="match status" value="1"/>
</dbReference>
<dbReference type="PROSITE" id="PS51225">
    <property type="entry name" value="MARVEL"/>
    <property type="match status" value="1"/>
</dbReference>
<keyword evidence="3 6" id="KW-1133">Transmembrane helix</keyword>